<dbReference type="PANTHER" id="PTHR34681:SF2">
    <property type="entry name" value="UVEAL AUTOANTIGEN WITH COILED-COIL_ANKYRIN"/>
    <property type="match status" value="1"/>
</dbReference>
<dbReference type="OrthoDB" id="1876167at2759"/>
<feature type="region of interest" description="Disordered" evidence="7">
    <location>
        <begin position="1"/>
        <end position="37"/>
    </location>
</feature>
<dbReference type="AlphaFoldDB" id="A0A565BJF5"/>
<dbReference type="Pfam" id="PF05498">
    <property type="entry name" value="RALF"/>
    <property type="match status" value="1"/>
</dbReference>
<keyword evidence="6" id="KW-1015">Disulfide bond</keyword>
<evidence type="ECO:0000256" key="2">
    <source>
        <dbReference type="ARBA" id="ARBA00009178"/>
    </source>
</evidence>
<evidence type="ECO:0000256" key="3">
    <source>
        <dbReference type="ARBA" id="ARBA00022525"/>
    </source>
</evidence>
<comment type="caution">
    <text evidence="8">The sequence shown here is derived from an EMBL/GenBank/DDBJ whole genome shotgun (WGS) entry which is preliminary data.</text>
</comment>
<keyword evidence="4" id="KW-0372">Hormone</keyword>
<keyword evidence="3" id="KW-0964">Secreted</keyword>
<evidence type="ECO:0000256" key="1">
    <source>
        <dbReference type="ARBA" id="ARBA00004613"/>
    </source>
</evidence>
<keyword evidence="9" id="KW-1185">Reference proteome</keyword>
<dbReference type="Gene3D" id="1.20.1170.10">
    <property type="match status" value="1"/>
</dbReference>
<evidence type="ECO:0000313" key="9">
    <source>
        <dbReference type="Proteomes" id="UP000489600"/>
    </source>
</evidence>
<comment type="subcellular location">
    <subcellularLocation>
        <location evidence="1">Secreted</location>
    </subcellularLocation>
</comment>
<sequence>MADQTSDSTSSPALVSVSSPTAVPKKDNTSPVDSKLTELNESRAELLNRIQNLKQDLQSWRGKLDSQVKVYREELSGLKKTLNLEVEQLREEFKDLKTTLNQQQDDVSASLKSLGLQDNPKDSKEQMDKRVEMIKMSVLMILRLPSTYYYYVEVVPDTLAIFPIIGILTVHFLFAAVTSQSADFFQIESKCTGSIAECSLLSDDGEDLEFEMDSEINRRILANTRYISYGALRRNTIPCSRRGASYYNCRRGAQANPYSRGCSAITRCRR</sequence>
<evidence type="ECO:0000256" key="5">
    <source>
        <dbReference type="ARBA" id="ARBA00022729"/>
    </source>
</evidence>
<protein>
    <submittedName>
        <fullName evidence="8">Uncharacterized protein</fullName>
    </submittedName>
</protein>
<dbReference type="Proteomes" id="UP000489600">
    <property type="component" value="Unassembled WGS sequence"/>
</dbReference>
<feature type="compositionally biased region" description="Low complexity" evidence="7">
    <location>
        <begin position="1"/>
        <end position="23"/>
    </location>
</feature>
<evidence type="ECO:0000256" key="6">
    <source>
        <dbReference type="ARBA" id="ARBA00023157"/>
    </source>
</evidence>
<organism evidence="8 9">
    <name type="scientific">Arabis nemorensis</name>
    <dbReference type="NCBI Taxonomy" id="586526"/>
    <lineage>
        <taxon>Eukaryota</taxon>
        <taxon>Viridiplantae</taxon>
        <taxon>Streptophyta</taxon>
        <taxon>Embryophyta</taxon>
        <taxon>Tracheophyta</taxon>
        <taxon>Spermatophyta</taxon>
        <taxon>Magnoliopsida</taxon>
        <taxon>eudicotyledons</taxon>
        <taxon>Gunneridae</taxon>
        <taxon>Pentapetalae</taxon>
        <taxon>rosids</taxon>
        <taxon>malvids</taxon>
        <taxon>Brassicales</taxon>
        <taxon>Brassicaceae</taxon>
        <taxon>Arabideae</taxon>
        <taxon>Arabis</taxon>
    </lineage>
</organism>
<dbReference type="GO" id="GO:0040008">
    <property type="term" value="P:regulation of growth"/>
    <property type="evidence" value="ECO:0007669"/>
    <property type="project" value="UniProtKB-ARBA"/>
</dbReference>
<accession>A0A565BJF5</accession>
<evidence type="ECO:0000313" key="8">
    <source>
        <dbReference type="EMBL" id="VVB00989.1"/>
    </source>
</evidence>
<reference evidence="8" key="1">
    <citation type="submission" date="2019-07" db="EMBL/GenBank/DDBJ databases">
        <authorList>
            <person name="Dittberner H."/>
        </authorList>
    </citation>
    <scope>NUCLEOTIDE SEQUENCE [LARGE SCALE GENOMIC DNA]</scope>
</reference>
<dbReference type="GO" id="GO:0005179">
    <property type="term" value="F:hormone activity"/>
    <property type="evidence" value="ECO:0007669"/>
    <property type="project" value="UniProtKB-KW"/>
</dbReference>
<evidence type="ECO:0000256" key="4">
    <source>
        <dbReference type="ARBA" id="ARBA00022702"/>
    </source>
</evidence>
<dbReference type="InterPro" id="IPR008801">
    <property type="entry name" value="RALF"/>
</dbReference>
<dbReference type="EMBL" id="CABITT030000004">
    <property type="protein sequence ID" value="VVB00989.1"/>
    <property type="molecule type" value="Genomic_DNA"/>
</dbReference>
<dbReference type="GO" id="GO:0005576">
    <property type="term" value="C:extracellular region"/>
    <property type="evidence" value="ECO:0007669"/>
    <property type="project" value="UniProtKB-SubCell"/>
</dbReference>
<comment type="similarity">
    <text evidence="2">Belongs to the plant rapid alkalinization factor (RALF) family.</text>
</comment>
<keyword evidence="5" id="KW-0732">Signal</keyword>
<dbReference type="PANTHER" id="PTHR34681">
    <property type="entry name" value="UVEAL AUTOANTIGEN WITH COILED-COIL/ANKYRIN"/>
    <property type="match status" value="1"/>
</dbReference>
<name>A0A565BJF5_9BRAS</name>
<proteinExistence type="inferred from homology"/>
<gene>
    <name evidence="8" type="ORF">ANE_LOCUS11433</name>
</gene>
<evidence type="ECO:0000256" key="7">
    <source>
        <dbReference type="SAM" id="MobiDB-lite"/>
    </source>
</evidence>